<comment type="subcellular location">
    <subcellularLocation>
        <location evidence="1">Cell membrane</location>
        <topology evidence="1">Multi-pass membrane protein</topology>
    </subcellularLocation>
</comment>
<proteinExistence type="predicted"/>
<dbReference type="InterPro" id="IPR011701">
    <property type="entry name" value="MFS"/>
</dbReference>
<evidence type="ECO:0000259" key="8">
    <source>
        <dbReference type="PROSITE" id="PS50850"/>
    </source>
</evidence>
<accession>A0ABS3VZM6</accession>
<evidence type="ECO:0000256" key="1">
    <source>
        <dbReference type="ARBA" id="ARBA00004651"/>
    </source>
</evidence>
<feature type="transmembrane region" description="Helical" evidence="7">
    <location>
        <begin position="369"/>
        <end position="395"/>
    </location>
</feature>
<dbReference type="PROSITE" id="PS50850">
    <property type="entry name" value="MFS"/>
    <property type="match status" value="1"/>
</dbReference>
<dbReference type="EMBL" id="WVUH01000373">
    <property type="protein sequence ID" value="MBO4209921.1"/>
    <property type="molecule type" value="Genomic_DNA"/>
</dbReference>
<evidence type="ECO:0000313" key="9">
    <source>
        <dbReference type="EMBL" id="MBO4209921.1"/>
    </source>
</evidence>
<dbReference type="PANTHER" id="PTHR42718:SF47">
    <property type="entry name" value="METHYL VIOLOGEN RESISTANCE PROTEIN SMVA"/>
    <property type="match status" value="1"/>
</dbReference>
<feature type="transmembrane region" description="Helical" evidence="7">
    <location>
        <begin position="316"/>
        <end position="337"/>
    </location>
</feature>
<feature type="transmembrane region" description="Helical" evidence="7">
    <location>
        <begin position="279"/>
        <end position="304"/>
    </location>
</feature>
<sequence>MGVRLTTDTAAPDAPPRRAGRREWTGLAVLALPTLLLALDLSVLYLALPRLSADLGADSTAQLWITDIYGFMIAGFLVTMGTLGDRIGRRRLLLIGAAAFAAASVLAAYAATPEQLIACRALLGVAGATLMPSTLALISNMFPVPAQRATAIGVWMSCFMGGMAVGPVIGGVLLANFWWGSAFLLGVPVMVLLLVAAPVLLPEYRQPVPGRLDLTSVALSLAAILPVIYGLKELARYGWQPLPAVALAGGTGLAVLFVRRQRTLAHPLLDVGLFANRTFRSALLLSLLNALLMGGTFLLVSQYLQLVEGLSPLRAGLWLVPQAVAMITATMLTPVAARRIRPAYVMAAGQVVTALGFGLLAVLSGEGSLPVAVVAFVLAAAGIALPSQLVTDLIVGAAPREKAGSAASVSETSGEFGVALGVAAVGSLAAVVYRGRLTETLPGGLPADVVDRARDGLAGAAEVAATLPAGSGTELLTAARAAYTAGLNTAGAIGAVVLLALAVLSVRLFRTVRPHGEAAGAERPAPAGDHSQP</sequence>
<dbReference type="PANTHER" id="PTHR42718">
    <property type="entry name" value="MAJOR FACILITATOR SUPERFAMILY MULTIDRUG TRANSPORTER MFSC"/>
    <property type="match status" value="1"/>
</dbReference>
<dbReference type="InterPro" id="IPR036259">
    <property type="entry name" value="MFS_trans_sf"/>
</dbReference>
<evidence type="ECO:0000256" key="3">
    <source>
        <dbReference type="ARBA" id="ARBA00022475"/>
    </source>
</evidence>
<dbReference type="Pfam" id="PF07690">
    <property type="entry name" value="MFS_1"/>
    <property type="match status" value="1"/>
</dbReference>
<keyword evidence="10" id="KW-1185">Reference proteome</keyword>
<feature type="transmembrane region" description="Helical" evidence="7">
    <location>
        <begin position="416"/>
        <end position="433"/>
    </location>
</feature>
<feature type="transmembrane region" description="Helical" evidence="7">
    <location>
        <begin position="92"/>
        <end position="111"/>
    </location>
</feature>
<name>A0ABS3VZM6_MICEH</name>
<dbReference type="CDD" id="cd17321">
    <property type="entry name" value="MFS_MMR_MDR_like"/>
    <property type="match status" value="1"/>
</dbReference>
<feature type="transmembrane region" description="Helical" evidence="7">
    <location>
        <begin position="178"/>
        <end position="200"/>
    </location>
</feature>
<keyword evidence="3" id="KW-1003">Cell membrane</keyword>
<keyword evidence="4 7" id="KW-0812">Transmembrane</keyword>
<feature type="transmembrane region" description="Helical" evidence="7">
    <location>
        <begin position="150"/>
        <end position="172"/>
    </location>
</feature>
<feature type="transmembrane region" description="Helical" evidence="7">
    <location>
        <begin position="237"/>
        <end position="258"/>
    </location>
</feature>
<evidence type="ECO:0000256" key="2">
    <source>
        <dbReference type="ARBA" id="ARBA00022448"/>
    </source>
</evidence>
<evidence type="ECO:0000256" key="5">
    <source>
        <dbReference type="ARBA" id="ARBA00022989"/>
    </source>
</evidence>
<protein>
    <submittedName>
        <fullName evidence="9">MFS transporter</fullName>
    </submittedName>
</protein>
<feature type="transmembrane region" description="Helical" evidence="7">
    <location>
        <begin position="117"/>
        <end position="138"/>
    </location>
</feature>
<evidence type="ECO:0000256" key="4">
    <source>
        <dbReference type="ARBA" id="ARBA00022692"/>
    </source>
</evidence>
<evidence type="ECO:0000256" key="6">
    <source>
        <dbReference type="ARBA" id="ARBA00023136"/>
    </source>
</evidence>
<keyword evidence="5 7" id="KW-1133">Transmembrane helix</keyword>
<keyword evidence="2" id="KW-0813">Transport</keyword>
<dbReference type="Proteomes" id="UP000823521">
    <property type="component" value="Unassembled WGS sequence"/>
</dbReference>
<evidence type="ECO:0000313" key="10">
    <source>
        <dbReference type="Proteomes" id="UP000823521"/>
    </source>
</evidence>
<feature type="transmembrane region" description="Helical" evidence="7">
    <location>
        <begin position="27"/>
        <end position="48"/>
    </location>
</feature>
<gene>
    <name evidence="9" type="ORF">GSF22_28600</name>
</gene>
<feature type="transmembrane region" description="Helical" evidence="7">
    <location>
        <begin position="481"/>
        <end position="504"/>
    </location>
</feature>
<dbReference type="Gene3D" id="1.20.1250.20">
    <property type="entry name" value="MFS general substrate transporter like domains"/>
    <property type="match status" value="1"/>
</dbReference>
<feature type="transmembrane region" description="Helical" evidence="7">
    <location>
        <begin position="344"/>
        <end position="363"/>
    </location>
</feature>
<feature type="transmembrane region" description="Helical" evidence="7">
    <location>
        <begin position="212"/>
        <end position="231"/>
    </location>
</feature>
<keyword evidence="6 7" id="KW-0472">Membrane</keyword>
<dbReference type="SUPFAM" id="SSF103473">
    <property type="entry name" value="MFS general substrate transporter"/>
    <property type="match status" value="1"/>
</dbReference>
<reference evidence="9 10" key="1">
    <citation type="submission" date="2019-12" db="EMBL/GenBank/DDBJ databases">
        <title>Whole genome sequencing of endophytic Actinobacterium Micromonospora sp. MPMI6T.</title>
        <authorList>
            <person name="Evv R."/>
            <person name="Podile A.R."/>
        </authorList>
    </citation>
    <scope>NUCLEOTIDE SEQUENCE [LARGE SCALE GENOMIC DNA]</scope>
    <source>
        <strain evidence="9 10">MPMI6</strain>
    </source>
</reference>
<comment type="caution">
    <text evidence="9">The sequence shown here is derived from an EMBL/GenBank/DDBJ whole genome shotgun (WGS) entry which is preliminary data.</text>
</comment>
<evidence type="ECO:0000256" key="7">
    <source>
        <dbReference type="SAM" id="Phobius"/>
    </source>
</evidence>
<feature type="domain" description="Major facilitator superfamily (MFS) profile" evidence="8">
    <location>
        <begin position="26"/>
        <end position="513"/>
    </location>
</feature>
<feature type="transmembrane region" description="Helical" evidence="7">
    <location>
        <begin position="68"/>
        <end position="85"/>
    </location>
</feature>
<organism evidence="9 10">
    <name type="scientific">Micromonospora echinofusca</name>
    <dbReference type="NCBI Taxonomy" id="47858"/>
    <lineage>
        <taxon>Bacteria</taxon>
        <taxon>Bacillati</taxon>
        <taxon>Actinomycetota</taxon>
        <taxon>Actinomycetes</taxon>
        <taxon>Micromonosporales</taxon>
        <taxon>Micromonosporaceae</taxon>
        <taxon>Micromonospora</taxon>
    </lineage>
</organism>
<dbReference type="InterPro" id="IPR020846">
    <property type="entry name" value="MFS_dom"/>
</dbReference>